<sequence>MSGDTQKDLHHVQLDIALLRQESLRRGSVKETATSLSTEMLVEFNKSKALAAHLEGGGKEKVNDPAKSNAALINVTDNSKTAAALNALSSKLDTGKMKLDSAHNVRFSNMADPFASARSLPFLPLPPRKGGLPPQQSGLHPGASSPLPPPSTLHRHPWYSPHPQYHLPTPPQRSIHGRTKPTLLHCPASMALSYLTTLNTYSRTEAHRRANSGRFLVHKAHKAGMLTPNVQHAEEVLAYEAEGGGKYAKFSTTQG</sequence>
<reference evidence="2 3" key="1">
    <citation type="journal article" date="2023" name="Commun. Biol.">
        <title>Genome analysis of Parmales, the sister group of diatoms, reveals the evolutionary specialization of diatoms from phago-mixotrophs to photoautotrophs.</title>
        <authorList>
            <person name="Ban H."/>
            <person name="Sato S."/>
            <person name="Yoshikawa S."/>
            <person name="Yamada K."/>
            <person name="Nakamura Y."/>
            <person name="Ichinomiya M."/>
            <person name="Sato N."/>
            <person name="Blanc-Mathieu R."/>
            <person name="Endo H."/>
            <person name="Kuwata A."/>
            <person name="Ogata H."/>
        </authorList>
    </citation>
    <scope>NUCLEOTIDE SEQUENCE [LARGE SCALE GENOMIC DNA]</scope>
</reference>
<gene>
    <name evidence="2" type="ORF">TeGR_g5175</name>
</gene>
<dbReference type="Proteomes" id="UP001165060">
    <property type="component" value="Unassembled WGS sequence"/>
</dbReference>
<protein>
    <submittedName>
        <fullName evidence="2">Uncharacterized protein</fullName>
    </submittedName>
</protein>
<keyword evidence="3" id="KW-1185">Reference proteome</keyword>
<dbReference type="EMBL" id="BRYB01000240">
    <property type="protein sequence ID" value="GMI25986.1"/>
    <property type="molecule type" value="Genomic_DNA"/>
</dbReference>
<accession>A0ABQ6MH69</accession>
<feature type="region of interest" description="Disordered" evidence="1">
    <location>
        <begin position="125"/>
        <end position="180"/>
    </location>
</feature>
<evidence type="ECO:0000313" key="3">
    <source>
        <dbReference type="Proteomes" id="UP001165060"/>
    </source>
</evidence>
<name>A0ABQ6MH69_9STRA</name>
<organism evidence="2 3">
    <name type="scientific">Tetraparma gracilis</name>
    <dbReference type="NCBI Taxonomy" id="2962635"/>
    <lineage>
        <taxon>Eukaryota</taxon>
        <taxon>Sar</taxon>
        <taxon>Stramenopiles</taxon>
        <taxon>Ochrophyta</taxon>
        <taxon>Bolidophyceae</taxon>
        <taxon>Parmales</taxon>
        <taxon>Triparmaceae</taxon>
        <taxon>Tetraparma</taxon>
    </lineage>
</organism>
<proteinExistence type="predicted"/>
<comment type="caution">
    <text evidence="2">The sequence shown here is derived from an EMBL/GenBank/DDBJ whole genome shotgun (WGS) entry which is preliminary data.</text>
</comment>
<evidence type="ECO:0000256" key="1">
    <source>
        <dbReference type="SAM" id="MobiDB-lite"/>
    </source>
</evidence>
<evidence type="ECO:0000313" key="2">
    <source>
        <dbReference type="EMBL" id="GMI25986.1"/>
    </source>
</evidence>